<feature type="non-terminal residue" evidence="2">
    <location>
        <position position="41"/>
    </location>
</feature>
<evidence type="ECO:0000313" key="3">
    <source>
        <dbReference type="Proteomes" id="UP000265520"/>
    </source>
</evidence>
<protein>
    <submittedName>
        <fullName evidence="2">WRKY transcription factor</fullName>
    </submittedName>
</protein>
<comment type="caution">
    <text evidence="2">The sequence shown here is derived from an EMBL/GenBank/DDBJ whole genome shotgun (WGS) entry which is preliminary data.</text>
</comment>
<name>A0A392TD40_9FABA</name>
<sequence length="41" mass="4855">MLCMKKRKNRMKRMVSVAAINEKITDILVDNYSWRNSGQKP</sequence>
<dbReference type="AlphaFoldDB" id="A0A392TD40"/>
<evidence type="ECO:0000313" key="2">
    <source>
        <dbReference type="EMBL" id="MCI59073.1"/>
    </source>
</evidence>
<reference evidence="2 3" key="1">
    <citation type="journal article" date="2018" name="Front. Plant Sci.">
        <title>Red Clover (Trifolium pratense) and Zigzag Clover (T. medium) - A Picture of Genomic Similarities and Differences.</title>
        <authorList>
            <person name="Dluhosova J."/>
            <person name="Istvanek J."/>
            <person name="Nedelnik J."/>
            <person name="Repkova J."/>
        </authorList>
    </citation>
    <scope>NUCLEOTIDE SEQUENCE [LARGE SCALE GENOMIC DNA]</scope>
    <source>
        <strain evidence="3">cv. 10/8</strain>
        <tissue evidence="2">Leaf</tissue>
    </source>
</reference>
<evidence type="ECO:0000259" key="1">
    <source>
        <dbReference type="Pfam" id="PF10533"/>
    </source>
</evidence>
<organism evidence="2 3">
    <name type="scientific">Trifolium medium</name>
    <dbReference type="NCBI Taxonomy" id="97028"/>
    <lineage>
        <taxon>Eukaryota</taxon>
        <taxon>Viridiplantae</taxon>
        <taxon>Streptophyta</taxon>
        <taxon>Embryophyta</taxon>
        <taxon>Tracheophyta</taxon>
        <taxon>Spermatophyta</taxon>
        <taxon>Magnoliopsida</taxon>
        <taxon>eudicotyledons</taxon>
        <taxon>Gunneridae</taxon>
        <taxon>Pentapetalae</taxon>
        <taxon>rosids</taxon>
        <taxon>fabids</taxon>
        <taxon>Fabales</taxon>
        <taxon>Fabaceae</taxon>
        <taxon>Papilionoideae</taxon>
        <taxon>50 kb inversion clade</taxon>
        <taxon>NPAAA clade</taxon>
        <taxon>Hologalegina</taxon>
        <taxon>IRL clade</taxon>
        <taxon>Trifolieae</taxon>
        <taxon>Trifolium</taxon>
    </lineage>
</organism>
<feature type="domain" description="Zn-cluster" evidence="1">
    <location>
        <begin position="3"/>
        <end position="26"/>
    </location>
</feature>
<keyword evidence="3" id="KW-1185">Reference proteome</keyword>
<dbReference type="InterPro" id="IPR018872">
    <property type="entry name" value="Zn-cluster-dom"/>
</dbReference>
<accession>A0A392TD40</accession>
<dbReference type="Proteomes" id="UP000265520">
    <property type="component" value="Unassembled WGS sequence"/>
</dbReference>
<dbReference type="EMBL" id="LXQA010556682">
    <property type="protein sequence ID" value="MCI59073.1"/>
    <property type="molecule type" value="Genomic_DNA"/>
</dbReference>
<proteinExistence type="predicted"/>
<dbReference type="Pfam" id="PF10533">
    <property type="entry name" value="Plant_zn_clust"/>
    <property type="match status" value="1"/>
</dbReference>